<dbReference type="EMBL" id="UGQU01000001">
    <property type="protein sequence ID" value="STZ55461.1"/>
    <property type="molecule type" value="Genomic_DNA"/>
</dbReference>
<dbReference type="Proteomes" id="UP000254437">
    <property type="component" value="Unassembled WGS sequence"/>
</dbReference>
<proteinExistence type="predicted"/>
<name>A0A378T3S4_MORLA</name>
<gene>
    <name evidence="1" type="ORF">NCTC10359_00053</name>
</gene>
<sequence length="113" mass="13506">MKHKPMLQKICHADELSNISPDLFKDDKALLSALIDDNICMVLDYKYENPKDVAEFIKHRLYQLALKEIELSFEHLENDFEQSDDDNFIEFMLSDFNKQIKKISEYFIIRKPF</sequence>
<evidence type="ECO:0000313" key="2">
    <source>
        <dbReference type="Proteomes" id="UP000254437"/>
    </source>
</evidence>
<accession>A0A378T3S4</accession>
<protein>
    <submittedName>
        <fullName evidence="1">Uncharacterized protein</fullName>
    </submittedName>
</protein>
<dbReference type="AlphaFoldDB" id="A0A378T3S4"/>
<dbReference type="RefSeq" id="WP_115004467.1">
    <property type="nucleotide sequence ID" value="NZ_UGQU01000001.1"/>
</dbReference>
<reference evidence="1 2" key="1">
    <citation type="submission" date="2018-06" db="EMBL/GenBank/DDBJ databases">
        <authorList>
            <consortium name="Pathogen Informatics"/>
            <person name="Doyle S."/>
        </authorList>
    </citation>
    <scope>NUCLEOTIDE SEQUENCE [LARGE SCALE GENOMIC DNA]</scope>
    <source>
        <strain evidence="1 2">NCTC10359</strain>
    </source>
</reference>
<evidence type="ECO:0000313" key="1">
    <source>
        <dbReference type="EMBL" id="STZ55461.1"/>
    </source>
</evidence>
<organism evidence="1 2">
    <name type="scientific">Moraxella lacunata</name>
    <dbReference type="NCBI Taxonomy" id="477"/>
    <lineage>
        <taxon>Bacteria</taxon>
        <taxon>Pseudomonadati</taxon>
        <taxon>Pseudomonadota</taxon>
        <taxon>Gammaproteobacteria</taxon>
        <taxon>Moraxellales</taxon>
        <taxon>Moraxellaceae</taxon>
        <taxon>Moraxella</taxon>
    </lineage>
</organism>